<dbReference type="STRING" id="1073423.SAMN04488700_2240"/>
<dbReference type="FunFam" id="1.10.10.830:FF:000001">
    <property type="entry name" value="Isoleucine--tRNA ligase"/>
    <property type="match status" value="1"/>
</dbReference>
<keyword evidence="8 13" id="KW-0067">ATP-binding</keyword>
<evidence type="ECO:0000256" key="8">
    <source>
        <dbReference type="ARBA" id="ARBA00022840"/>
    </source>
</evidence>
<feature type="binding site" evidence="13">
    <location>
        <position position="552"/>
    </location>
    <ligand>
        <name>L-isoleucyl-5'-AMP</name>
        <dbReference type="ChEBI" id="CHEBI:178002"/>
    </ligand>
</feature>
<evidence type="ECO:0000256" key="5">
    <source>
        <dbReference type="ARBA" id="ARBA00022598"/>
    </source>
</evidence>
<feature type="domain" description="Methionyl/Valyl/Leucyl/Isoleucyl-tRNA synthetase anticodon-binding" evidence="15">
    <location>
        <begin position="676"/>
        <end position="829"/>
    </location>
</feature>
<feature type="binding site" evidence="13">
    <location>
        <position position="910"/>
    </location>
    <ligand>
        <name>Zn(2+)</name>
        <dbReference type="ChEBI" id="CHEBI:29105"/>
    </ligand>
</feature>
<keyword evidence="10 13" id="KW-0030">Aminoacyl-tRNA synthetase</keyword>
<dbReference type="FunFam" id="3.90.740.10:FF:000006">
    <property type="entry name" value="Isoleucine--tRNA ligase"/>
    <property type="match status" value="1"/>
</dbReference>
<protein>
    <recommendedName>
        <fullName evidence="13">Isoleucine--tRNA ligase</fullName>
        <ecNumber evidence="13">6.1.1.5</ecNumber>
    </recommendedName>
    <alternativeName>
        <fullName evidence="13">Isoleucyl-tRNA synthetase</fullName>
        <shortName evidence="13">IleRS</shortName>
    </alternativeName>
</protein>
<dbReference type="Pfam" id="PF00133">
    <property type="entry name" value="tRNA-synt_1"/>
    <property type="match status" value="1"/>
</dbReference>
<keyword evidence="13" id="KW-0479">Metal-binding</keyword>
<dbReference type="GO" id="GO:0005829">
    <property type="term" value="C:cytosol"/>
    <property type="evidence" value="ECO:0007669"/>
    <property type="project" value="TreeGrafter"/>
</dbReference>
<dbReference type="InterPro" id="IPR023585">
    <property type="entry name" value="Ile-tRNA-ligase_type1"/>
</dbReference>
<dbReference type="PANTHER" id="PTHR42765:SF1">
    <property type="entry name" value="ISOLEUCINE--TRNA LIGASE, MITOCHONDRIAL"/>
    <property type="match status" value="1"/>
</dbReference>
<dbReference type="CDD" id="cd07960">
    <property type="entry name" value="Anticodon_Ia_Ile_BEm"/>
    <property type="match status" value="1"/>
</dbReference>
<comment type="catalytic activity">
    <reaction evidence="12 13">
        <text>tRNA(Ile) + L-isoleucine + ATP = L-isoleucyl-tRNA(Ile) + AMP + diphosphate</text>
        <dbReference type="Rhea" id="RHEA:11060"/>
        <dbReference type="Rhea" id="RHEA-COMP:9666"/>
        <dbReference type="Rhea" id="RHEA-COMP:9695"/>
        <dbReference type="ChEBI" id="CHEBI:30616"/>
        <dbReference type="ChEBI" id="CHEBI:33019"/>
        <dbReference type="ChEBI" id="CHEBI:58045"/>
        <dbReference type="ChEBI" id="CHEBI:78442"/>
        <dbReference type="ChEBI" id="CHEBI:78528"/>
        <dbReference type="ChEBI" id="CHEBI:456215"/>
        <dbReference type="EC" id="6.1.1.5"/>
    </reaction>
</comment>
<evidence type="ECO:0000256" key="13">
    <source>
        <dbReference type="HAMAP-Rule" id="MF_02002"/>
    </source>
</evidence>
<dbReference type="GO" id="GO:0006428">
    <property type="term" value="P:isoleucyl-tRNA aminoacylation"/>
    <property type="evidence" value="ECO:0007669"/>
    <property type="project" value="UniProtKB-UniRule"/>
</dbReference>
<dbReference type="GO" id="GO:0002161">
    <property type="term" value="F:aminoacyl-tRNA deacylase activity"/>
    <property type="evidence" value="ECO:0007669"/>
    <property type="project" value="InterPro"/>
</dbReference>
<keyword evidence="4 13" id="KW-0963">Cytoplasm</keyword>
<dbReference type="SUPFAM" id="SSF50677">
    <property type="entry name" value="ValRS/IleRS/LeuRS editing domain"/>
    <property type="match status" value="1"/>
</dbReference>
<evidence type="ECO:0000313" key="16">
    <source>
        <dbReference type="EMBL" id="SMH39396.1"/>
    </source>
</evidence>
<evidence type="ECO:0000256" key="7">
    <source>
        <dbReference type="ARBA" id="ARBA00022833"/>
    </source>
</evidence>
<organism evidence="16 17">
    <name type="scientific">Carnobacterium iners</name>
    <dbReference type="NCBI Taxonomy" id="1073423"/>
    <lineage>
        <taxon>Bacteria</taxon>
        <taxon>Bacillati</taxon>
        <taxon>Bacillota</taxon>
        <taxon>Bacilli</taxon>
        <taxon>Lactobacillales</taxon>
        <taxon>Carnobacteriaceae</taxon>
        <taxon>Carnobacterium</taxon>
    </lineage>
</organism>
<keyword evidence="5 13" id="KW-0436">Ligase</keyword>
<dbReference type="Gene3D" id="1.10.10.830">
    <property type="entry name" value="Ile-tRNA synthetase CP2 domain-like"/>
    <property type="match status" value="1"/>
</dbReference>
<feature type="short sequence motif" description="'HIGH' region" evidence="13">
    <location>
        <begin position="57"/>
        <end position="67"/>
    </location>
</feature>
<dbReference type="Proteomes" id="UP000193435">
    <property type="component" value="Unassembled WGS sequence"/>
</dbReference>
<evidence type="ECO:0000256" key="4">
    <source>
        <dbReference type="ARBA" id="ARBA00022490"/>
    </source>
</evidence>
<dbReference type="PANTHER" id="PTHR42765">
    <property type="entry name" value="SOLEUCYL-TRNA SYNTHETASE"/>
    <property type="match status" value="1"/>
</dbReference>
<dbReference type="NCBIfam" id="TIGR00392">
    <property type="entry name" value="ileS"/>
    <property type="match status" value="1"/>
</dbReference>
<gene>
    <name evidence="13" type="primary">ileS</name>
    <name evidence="16" type="ORF">SAMN04488700_2240</name>
</gene>
<dbReference type="Gene3D" id="3.90.740.10">
    <property type="entry name" value="Valyl/Leucyl/Isoleucyl-tRNA synthetase, editing domain"/>
    <property type="match status" value="1"/>
</dbReference>
<feature type="binding site" evidence="13">
    <location>
        <position position="907"/>
    </location>
    <ligand>
        <name>Zn(2+)</name>
        <dbReference type="ChEBI" id="CHEBI:29105"/>
    </ligand>
</feature>
<comment type="domain">
    <text evidence="13">IleRS has two distinct active sites: one for aminoacylation and one for editing. The misactivated valine is translocated from the active site to the editing site, which sterically excludes the correctly activated isoleucine. The single editing site contains two valyl binding pockets, one specific for each substrate (Val-AMP or Val-tRNA(Ile)).</text>
</comment>
<reference evidence="16 17" key="1">
    <citation type="submission" date="2017-04" db="EMBL/GenBank/DDBJ databases">
        <authorList>
            <person name="Afonso C.L."/>
            <person name="Miller P.J."/>
            <person name="Scott M.A."/>
            <person name="Spackman E."/>
            <person name="Goraichik I."/>
            <person name="Dimitrov K.M."/>
            <person name="Suarez D.L."/>
            <person name="Swayne D.E."/>
        </authorList>
    </citation>
    <scope>NUCLEOTIDE SEQUENCE [LARGE SCALE GENOMIC DNA]</scope>
    <source>
        <strain evidence="16 17">LMG26642</strain>
    </source>
</reference>
<comment type="subcellular location">
    <subcellularLocation>
        <location evidence="1 13">Cytoplasm</location>
    </subcellularLocation>
</comment>
<dbReference type="Pfam" id="PF08264">
    <property type="entry name" value="Anticodon_1"/>
    <property type="match status" value="1"/>
</dbReference>
<dbReference type="CDD" id="cd00818">
    <property type="entry name" value="IleRS_core"/>
    <property type="match status" value="1"/>
</dbReference>
<comment type="function">
    <text evidence="11 13">Catalyzes the attachment of isoleucine to tRNA(Ile). As IleRS can inadvertently accommodate and process structurally similar amino acids such as valine, to avoid such errors it has two additional distinct tRNA(Ile)-dependent editing activities. One activity is designated as 'pretransfer' editing and involves the hydrolysis of activated Val-AMP. The other activity is designated 'posttransfer' editing and involves deacylation of mischarged Val-tRNA(Ile).</text>
</comment>
<keyword evidence="6 13" id="KW-0547">Nucleotide-binding</keyword>
<evidence type="ECO:0000256" key="11">
    <source>
        <dbReference type="ARBA" id="ARBA00025217"/>
    </source>
</evidence>
<dbReference type="InterPro" id="IPR009008">
    <property type="entry name" value="Val/Leu/Ile-tRNA-synth_edit"/>
</dbReference>
<feature type="binding site" evidence="13">
    <location>
        <position position="887"/>
    </location>
    <ligand>
        <name>Zn(2+)</name>
        <dbReference type="ChEBI" id="CHEBI:29105"/>
    </ligand>
</feature>
<feature type="binding site" evidence="13">
    <location>
        <position position="890"/>
    </location>
    <ligand>
        <name>Zn(2+)</name>
        <dbReference type="ChEBI" id="CHEBI:29105"/>
    </ligand>
</feature>
<proteinExistence type="inferred from homology"/>
<dbReference type="InterPro" id="IPR002301">
    <property type="entry name" value="Ile-tRNA-ligase"/>
</dbReference>
<evidence type="ECO:0000256" key="12">
    <source>
        <dbReference type="ARBA" id="ARBA00048359"/>
    </source>
</evidence>
<dbReference type="Gene3D" id="3.40.50.620">
    <property type="entry name" value="HUPs"/>
    <property type="match status" value="2"/>
</dbReference>
<evidence type="ECO:0000256" key="2">
    <source>
        <dbReference type="ARBA" id="ARBA00006887"/>
    </source>
</evidence>
<comment type="cofactor">
    <cofactor evidence="13">
        <name>Zn(2+)</name>
        <dbReference type="ChEBI" id="CHEBI:29105"/>
    </cofactor>
    <text evidence="13">Binds 1 zinc ion per subunit.</text>
</comment>
<keyword evidence="9 13" id="KW-0648">Protein biosynthesis</keyword>
<comment type="subunit">
    <text evidence="3 13">Monomer.</text>
</comment>
<dbReference type="InterPro" id="IPR002300">
    <property type="entry name" value="aa-tRNA-synth_Ia"/>
</dbReference>
<dbReference type="InterPro" id="IPR050081">
    <property type="entry name" value="Ile-tRNA_ligase"/>
</dbReference>
<name>A0A1X7NP95_9LACT</name>
<dbReference type="FunFam" id="1.10.730.20:FF:000001">
    <property type="entry name" value="Isoleucine--tRNA ligase"/>
    <property type="match status" value="1"/>
</dbReference>
<dbReference type="GO" id="GO:0008270">
    <property type="term" value="F:zinc ion binding"/>
    <property type="evidence" value="ECO:0007669"/>
    <property type="project" value="UniProtKB-UniRule"/>
</dbReference>
<feature type="domain" description="Aminoacyl-tRNA synthetase class Ia" evidence="14">
    <location>
        <begin position="27"/>
        <end position="631"/>
    </location>
</feature>
<feature type="binding site" evidence="13">
    <location>
        <position position="596"/>
    </location>
    <ligand>
        <name>ATP</name>
        <dbReference type="ChEBI" id="CHEBI:30616"/>
    </ligand>
</feature>
<dbReference type="GO" id="GO:0000049">
    <property type="term" value="F:tRNA binding"/>
    <property type="evidence" value="ECO:0007669"/>
    <property type="project" value="InterPro"/>
</dbReference>
<dbReference type="EC" id="6.1.1.5" evidence="13"/>
<dbReference type="InterPro" id="IPR033708">
    <property type="entry name" value="Anticodon_Ile_BEm"/>
</dbReference>
<dbReference type="FunFam" id="3.40.50.620:FF:000152">
    <property type="entry name" value="Isoleucine--tRNA ligase"/>
    <property type="match status" value="1"/>
</dbReference>
<evidence type="ECO:0000256" key="10">
    <source>
        <dbReference type="ARBA" id="ARBA00023146"/>
    </source>
</evidence>
<dbReference type="InterPro" id="IPR014729">
    <property type="entry name" value="Rossmann-like_a/b/a_fold"/>
</dbReference>
<evidence type="ECO:0000256" key="6">
    <source>
        <dbReference type="ARBA" id="ARBA00022741"/>
    </source>
</evidence>
<keyword evidence="17" id="KW-1185">Reference proteome</keyword>
<sequence length="926" mass="105923">MKMKETLQLGKTAFPMRGNLPVRELEWQKDWEEKDIYGQRQELNKDKPTFILHDGPPYANGNIHIGHALNKISKDVIVRYKSMTGFRSPYVPGWDTHGLPIEQALTNKGVKRKEMSVAKFRELCEDYAWEQINKQRDDFKRLGVAGEWDNPYVTLTPEYEEAQIRVFGKMAEKGYIYKGLKPIYWSPSSESALAEAEIEYKDVKSASIYVAFKIIDGKGLIDEFTSLIIWTTTPWTIPSNLGIAVHPEYDYVVILADGKKYVLAKDLVDAVTQEIGWESVEIVSELKGKDMELMTAQHPMYDRASLVILGDHVTLEAGTGLVHTAPGHGDDDYIVGQKYKLGVLSPVDDKGCFTDEAPGLEGVFYDKGNKIITDILKEKDALLKLDFFMHSYPHDWRTKKPVIFRATPQWFASIDLFREEILEAIKKVNWTQQWGMQRLYNMVRDRGDWVISRQRAWGVPLPIFYGENNEPIITPETTNHIAKLFGEFGSNVWFEREAVDLLPIGFTHPSSPNNVFTKEKDIMDVWFDSGSSHEAVLKGRNNLSFPADMYLEGSDQYRGWFNSSITTSIAINGEAPYKTVLSQGMVLDGDGRKMSKSLGNTMSPDKVTKQMGADIIRLWVSSVDSQADVRVSDEILKQVSEVYRKIRNTMRFLLANTSDFKSQNHAIEFDDLRSVDKYMMVRLNKLVEKVEMNYEKYEFPAIYQLINNFCTVDLSQFYLDFAKDVVYIEAEDSYERRAMQTVFHTVLVKLTKLLTPILPHTAEEIWSLLGEKEKFVQLAEMPQVEFYENETELMDMWNAFMTIRQDVQKALEEARNDKEIGKSFEAKLTIYPTIPTRDLFTALNSNIEQLLIVSDLIIAEDKKDAPETALQFDSLAIVVEHAHGETCERCRAIKEDVGTNEIAPTLCVRCADIVSKNFPEALVPEQ</sequence>
<accession>A0A1X7NP95</accession>
<evidence type="ECO:0000313" key="17">
    <source>
        <dbReference type="Proteomes" id="UP000193435"/>
    </source>
</evidence>
<dbReference type="GO" id="GO:0005524">
    <property type="term" value="F:ATP binding"/>
    <property type="evidence" value="ECO:0007669"/>
    <property type="project" value="UniProtKB-UniRule"/>
</dbReference>
<dbReference type="InterPro" id="IPR001412">
    <property type="entry name" value="aa-tRNA-synth_I_CS"/>
</dbReference>
<dbReference type="EMBL" id="FXBJ01000002">
    <property type="protein sequence ID" value="SMH39396.1"/>
    <property type="molecule type" value="Genomic_DNA"/>
</dbReference>
<evidence type="ECO:0000256" key="3">
    <source>
        <dbReference type="ARBA" id="ARBA00011245"/>
    </source>
</evidence>
<evidence type="ECO:0000259" key="15">
    <source>
        <dbReference type="Pfam" id="PF08264"/>
    </source>
</evidence>
<comment type="similarity">
    <text evidence="2 13">Belongs to the class-I aminoacyl-tRNA synthetase family. IleS type 1 subfamily.</text>
</comment>
<dbReference type="HAMAP" id="MF_02002">
    <property type="entry name" value="Ile_tRNA_synth_type1"/>
    <property type="match status" value="1"/>
</dbReference>
<keyword evidence="7 13" id="KW-0862">Zinc</keyword>
<evidence type="ECO:0000259" key="14">
    <source>
        <dbReference type="Pfam" id="PF00133"/>
    </source>
</evidence>
<dbReference type="InterPro" id="IPR009080">
    <property type="entry name" value="tRNAsynth_Ia_anticodon-bd"/>
</dbReference>
<evidence type="ECO:0000256" key="1">
    <source>
        <dbReference type="ARBA" id="ARBA00004496"/>
    </source>
</evidence>
<dbReference type="SUPFAM" id="SSF47323">
    <property type="entry name" value="Anticodon-binding domain of a subclass of class I aminoacyl-tRNA synthetases"/>
    <property type="match status" value="1"/>
</dbReference>
<dbReference type="RefSeq" id="WP_085560262.1">
    <property type="nucleotide sequence ID" value="NZ_FOAH01000002.1"/>
</dbReference>
<dbReference type="OrthoDB" id="9810365at2"/>
<dbReference type="InterPro" id="IPR013155">
    <property type="entry name" value="M/V/L/I-tRNA-synth_anticd-bd"/>
</dbReference>
<dbReference type="PRINTS" id="PR00984">
    <property type="entry name" value="TRNASYNTHILE"/>
</dbReference>
<dbReference type="SUPFAM" id="SSF52374">
    <property type="entry name" value="Nucleotidylyl transferase"/>
    <property type="match status" value="1"/>
</dbReference>
<dbReference type="GO" id="GO:0004822">
    <property type="term" value="F:isoleucine-tRNA ligase activity"/>
    <property type="evidence" value="ECO:0007669"/>
    <property type="project" value="UniProtKB-UniRule"/>
</dbReference>
<feature type="short sequence motif" description="'KMSKS' region" evidence="13">
    <location>
        <begin position="593"/>
        <end position="597"/>
    </location>
</feature>
<evidence type="ECO:0000256" key="9">
    <source>
        <dbReference type="ARBA" id="ARBA00022917"/>
    </source>
</evidence>
<dbReference type="Gene3D" id="1.10.730.20">
    <property type="match status" value="1"/>
</dbReference>
<dbReference type="AlphaFoldDB" id="A0A1X7NP95"/>
<dbReference type="PROSITE" id="PS00178">
    <property type="entry name" value="AA_TRNA_LIGASE_I"/>
    <property type="match status" value="1"/>
</dbReference>